<dbReference type="Proteomes" id="UP000501168">
    <property type="component" value="Chromosome"/>
</dbReference>
<dbReference type="KEGG" id="orb:IPMB12_06830"/>
<evidence type="ECO:0000313" key="2">
    <source>
        <dbReference type="Proteomes" id="UP000501168"/>
    </source>
</evidence>
<evidence type="ECO:0000313" key="1">
    <source>
        <dbReference type="EMBL" id="QIQ21426.1"/>
    </source>
</evidence>
<sequence>MVSDFERDDLHREISRSQGKLTSCYDLDPMGESNNKLPHYLNKKNKNKLLIASGPVKRSYQYDKVGNLTRMSDNRGSNLHYFYDKGVLPKQGKSYLRLIQRIILLMRKKTANQNQSNK</sequence>
<dbReference type="InParanoid" id="A0A6G9IB22"/>
<dbReference type="EMBL" id="CP050253">
    <property type="protein sequence ID" value="QIQ21426.1"/>
    <property type="molecule type" value="Genomic_DNA"/>
</dbReference>
<keyword evidence="2" id="KW-1185">Reference proteome</keyword>
<organism evidence="1 2">
    <name type="scientific">Zophobihabitans entericus</name>
    <dbReference type="NCBI Taxonomy" id="1635327"/>
    <lineage>
        <taxon>Bacteria</taxon>
        <taxon>Pseudomonadati</taxon>
        <taxon>Pseudomonadota</taxon>
        <taxon>Gammaproteobacteria</taxon>
        <taxon>Orbales</taxon>
        <taxon>Orbaceae</taxon>
        <taxon>Zophobihabitans</taxon>
    </lineage>
</organism>
<dbReference type="Gene3D" id="2.180.10.10">
    <property type="entry name" value="RHS repeat-associated core"/>
    <property type="match status" value="1"/>
</dbReference>
<gene>
    <name evidence="1" type="ORF">IPMB12_06830</name>
</gene>
<dbReference type="AlphaFoldDB" id="A0A6G9IB22"/>
<protein>
    <recommendedName>
        <fullName evidence="3">YD repeat-containing protein</fullName>
    </recommendedName>
</protein>
<evidence type="ECO:0008006" key="3">
    <source>
        <dbReference type="Google" id="ProtNLM"/>
    </source>
</evidence>
<dbReference type="RefSeq" id="WP_166916229.1">
    <property type="nucleotide sequence ID" value="NZ_CP050253.1"/>
</dbReference>
<reference evidence="1 2" key="1">
    <citation type="submission" date="2020-03" db="EMBL/GenBank/DDBJ databases">
        <title>Complete genome sequence of Orbus sp. IPMB12 (BCRC 80908).</title>
        <authorList>
            <person name="Lo W.-S."/>
            <person name="Chang T.-H."/>
            <person name="Kuo C.-H."/>
        </authorList>
    </citation>
    <scope>NUCLEOTIDE SEQUENCE [LARGE SCALE GENOMIC DNA]</scope>
    <source>
        <strain evidence="1 2">IPMB12</strain>
    </source>
</reference>
<accession>A0A6G9IB22</accession>
<name>A0A6G9IB22_9GAMM</name>
<proteinExistence type="predicted"/>